<evidence type="ECO:0000313" key="3">
    <source>
        <dbReference type="Proteomes" id="UP000054007"/>
    </source>
</evidence>
<protein>
    <submittedName>
        <fullName evidence="2">Uncharacterized protein</fullName>
    </submittedName>
</protein>
<sequence length="252" mass="27976">MLPIGGTKIHDRMRFPLPPSHGRLTSSSSTSSNCPPWPFTDEDTLVGPLPPSELPSTATHSLPVSPYAIRTLGLPPSASSDWPSIWLHSCVCENCIYDADSGDRQAIQRRSLQLLDLHNKLRQFEVHTVVHPGDSAGAKKLKAGLQFDYVYYSEDLGVQEMQLDNVRTACRAGSSEASWEGMAQVGLTTDRPSMMTPAIARRIESGDHWSGRLADGNAEREMNVDAGQLNYSDKLRRIVYVQRPFCPRRERS</sequence>
<dbReference type="Proteomes" id="UP000054007">
    <property type="component" value="Unassembled WGS sequence"/>
</dbReference>
<evidence type="ECO:0000256" key="1">
    <source>
        <dbReference type="SAM" id="MobiDB-lite"/>
    </source>
</evidence>
<accession>A0A0D7B5F2</accession>
<gene>
    <name evidence="2" type="ORF">CYLTODRAFT_65747</name>
</gene>
<feature type="region of interest" description="Disordered" evidence="1">
    <location>
        <begin position="11"/>
        <end position="57"/>
    </location>
</feature>
<evidence type="ECO:0000313" key="2">
    <source>
        <dbReference type="EMBL" id="KIY65419.1"/>
    </source>
</evidence>
<organism evidence="2 3">
    <name type="scientific">Cylindrobasidium torrendii FP15055 ss-10</name>
    <dbReference type="NCBI Taxonomy" id="1314674"/>
    <lineage>
        <taxon>Eukaryota</taxon>
        <taxon>Fungi</taxon>
        <taxon>Dikarya</taxon>
        <taxon>Basidiomycota</taxon>
        <taxon>Agaricomycotina</taxon>
        <taxon>Agaricomycetes</taxon>
        <taxon>Agaricomycetidae</taxon>
        <taxon>Agaricales</taxon>
        <taxon>Marasmiineae</taxon>
        <taxon>Physalacriaceae</taxon>
        <taxon>Cylindrobasidium</taxon>
    </lineage>
</organism>
<keyword evidence="3" id="KW-1185">Reference proteome</keyword>
<proteinExistence type="predicted"/>
<dbReference type="EMBL" id="KN880591">
    <property type="protein sequence ID" value="KIY65419.1"/>
    <property type="molecule type" value="Genomic_DNA"/>
</dbReference>
<dbReference type="AlphaFoldDB" id="A0A0D7B5F2"/>
<name>A0A0D7B5F2_9AGAR</name>
<reference evidence="2 3" key="1">
    <citation type="journal article" date="2015" name="Fungal Genet. Biol.">
        <title>Evolution of novel wood decay mechanisms in Agaricales revealed by the genome sequences of Fistulina hepatica and Cylindrobasidium torrendii.</title>
        <authorList>
            <person name="Floudas D."/>
            <person name="Held B.W."/>
            <person name="Riley R."/>
            <person name="Nagy L.G."/>
            <person name="Koehler G."/>
            <person name="Ransdell A.S."/>
            <person name="Younus H."/>
            <person name="Chow J."/>
            <person name="Chiniquy J."/>
            <person name="Lipzen A."/>
            <person name="Tritt A."/>
            <person name="Sun H."/>
            <person name="Haridas S."/>
            <person name="LaButti K."/>
            <person name="Ohm R.A."/>
            <person name="Kues U."/>
            <person name="Blanchette R.A."/>
            <person name="Grigoriev I.V."/>
            <person name="Minto R.E."/>
            <person name="Hibbett D.S."/>
        </authorList>
    </citation>
    <scope>NUCLEOTIDE SEQUENCE [LARGE SCALE GENOMIC DNA]</scope>
    <source>
        <strain evidence="2 3">FP15055 ss-10</strain>
    </source>
</reference>